<dbReference type="Pfam" id="PF01555">
    <property type="entry name" value="N6_N4_Mtase"/>
    <property type="match status" value="1"/>
</dbReference>
<dbReference type="Proteomes" id="UP000240481">
    <property type="component" value="Unassembled WGS sequence"/>
</dbReference>
<comment type="caution">
    <text evidence="5">The sequence shown here is derived from an EMBL/GenBank/DDBJ whole genome shotgun (WGS) entry which is preliminary data.</text>
</comment>
<dbReference type="InterPro" id="IPR029063">
    <property type="entry name" value="SAM-dependent_MTases_sf"/>
</dbReference>
<reference evidence="5 6" key="1">
    <citation type="submission" date="2018-01" db="EMBL/GenBank/DDBJ databases">
        <title>Whole genome sequencing of Histamine producing bacteria.</title>
        <authorList>
            <person name="Butler K."/>
        </authorList>
    </citation>
    <scope>NUCLEOTIDE SEQUENCE [LARGE SCALE GENOMIC DNA]</scope>
    <source>
        <strain evidence="5 6">DSM 24669</strain>
    </source>
</reference>
<dbReference type="GO" id="GO:0003677">
    <property type="term" value="F:DNA binding"/>
    <property type="evidence" value="ECO:0007669"/>
    <property type="project" value="InterPro"/>
</dbReference>
<keyword evidence="6" id="KW-1185">Reference proteome</keyword>
<sequence>MNNYNELVLKLKEIFQIDKPELDFGIYRILNARADEINDYLENKLKAKVQAALSEAGNANKEELEKHLAEAIKGAEALGVDPSGIPKVKDLQNQIAQSAQGANEHESAVFSHLLTFFSRYYDDGDFISKRRYKGDTYAIPYAGEEVMLHWANKDQYYIKSGENFANYSFKLDDGRKVSFKLLAADTAKDNRKDNDADRRFVLIEPHKRTKLDEDGEECEVEYQPVEVHKADGEEELVIHFEYKVMKKGTKQDVLVQASIASVLEDELVQSSWADITKRAPTEKNPNRTELERHLTTYTQRNTADYFIHKNLGEFLNNELDFYIKNEVMNLDNLQNAEVFGNIEKQLRMIQCLRSIAQELVTFLAQLENFQKKLWAKKKFIVSSNYSITLDKLDESLYEAISVVDAQWQQWLDLGFIEPKSDRTTEYMKLNRGLIVDTTLLPLQLKSEVLNQIENLEESTDGLLVQSDNYQALQLLQTKYQGKANVLYLDPPYNTDAGPILYKNGFRDSSWLALMEERLIQGKYLLDQSGIACVTIDDYELHNLAKLMEQVYDELAGTVAIRIKPSGRPIPNGFALAHEYALFARNNEDTAIQRLERSEDQLARYRDSDEHGRYFWEMLRKAGGGAAQKDRPTMCYPFLLDSDGVLSLAECTYDPETEEYINVQTESAGEKLIWPVRDDETMGRWYLSRDRVREMISELKAVQQDDGRYFVYYRRRPNAGVQPLSFWADAKYSATEHGTALIKKMFGTSSAFSYPKSIHAVEDCLKVAGAGEKDSLVVDYFAGSATTGHAVLNLNRKDSGNRKFILVEQGQYFEQVTKPRVLKAAFSSLWSEGKPQNSEYQSVIFKTIKLESYEDTLNNIVLREHTFTKDLFSSSDKQLESDYLVKYMLDVESKDSLLNTDDFSKPFDYQMNIATDSAGAIESEGIDLVETFNYLIGLNVKTRESNVKHGYIRLEGSLPNGERALVLWRDCDKIGYEELTKYANRFDLYAKEQTFDVIYINGDHNLPTAFTSDDEDGEITRTLKLRQIEPEFLSKMFAEETL</sequence>
<dbReference type="GO" id="GO:0008170">
    <property type="term" value="F:N-methyltransferase activity"/>
    <property type="evidence" value="ECO:0007669"/>
    <property type="project" value="InterPro"/>
</dbReference>
<keyword evidence="2 5" id="KW-0489">Methyltransferase</keyword>
<evidence type="ECO:0000256" key="3">
    <source>
        <dbReference type="ARBA" id="ARBA00022679"/>
    </source>
</evidence>
<protein>
    <submittedName>
        <fullName evidence="5">Site-specific DNA-methyltransferase</fullName>
    </submittedName>
</protein>
<dbReference type="Gene3D" id="3.40.50.150">
    <property type="entry name" value="Vaccinia Virus protein VP39"/>
    <property type="match status" value="1"/>
</dbReference>
<feature type="domain" description="DNA methylase N-4/N-6" evidence="4">
    <location>
        <begin position="484"/>
        <end position="815"/>
    </location>
</feature>
<dbReference type="EMBL" id="PYLZ01000006">
    <property type="protein sequence ID" value="PSW24173.1"/>
    <property type="molecule type" value="Genomic_DNA"/>
</dbReference>
<evidence type="ECO:0000313" key="6">
    <source>
        <dbReference type="Proteomes" id="UP000240481"/>
    </source>
</evidence>
<comment type="similarity">
    <text evidence="1">Belongs to the N(4)/N(6)-methyltransferase family.</text>
</comment>
<evidence type="ECO:0000259" key="4">
    <source>
        <dbReference type="Pfam" id="PF01555"/>
    </source>
</evidence>
<dbReference type="InterPro" id="IPR002052">
    <property type="entry name" value="DNA_methylase_N6_adenine_CS"/>
</dbReference>
<dbReference type="RefSeq" id="WP_048898057.1">
    <property type="nucleotide sequence ID" value="NZ_AP024852.1"/>
</dbReference>
<gene>
    <name evidence="5" type="ORF">C9I94_12615</name>
</gene>
<dbReference type="AlphaFoldDB" id="A0A0J8VFC3"/>
<dbReference type="InterPro" id="IPR002941">
    <property type="entry name" value="DNA_methylase_N4/N6"/>
</dbReference>
<proteinExistence type="inferred from homology"/>
<dbReference type="PROSITE" id="PS00092">
    <property type="entry name" value="N6_MTASE"/>
    <property type="match status" value="1"/>
</dbReference>
<accession>A0A0J8VFC3</accession>
<dbReference type="OrthoDB" id="9816043at2"/>
<dbReference type="GO" id="GO:0032259">
    <property type="term" value="P:methylation"/>
    <property type="evidence" value="ECO:0007669"/>
    <property type="project" value="UniProtKB-KW"/>
</dbReference>
<organism evidence="5 6">
    <name type="scientific">Photobacterium swingsii</name>
    <dbReference type="NCBI Taxonomy" id="680026"/>
    <lineage>
        <taxon>Bacteria</taxon>
        <taxon>Pseudomonadati</taxon>
        <taxon>Pseudomonadota</taxon>
        <taxon>Gammaproteobacteria</taxon>
        <taxon>Vibrionales</taxon>
        <taxon>Vibrionaceae</taxon>
        <taxon>Photobacterium</taxon>
    </lineage>
</organism>
<dbReference type="SUPFAM" id="SSF53335">
    <property type="entry name" value="S-adenosyl-L-methionine-dependent methyltransferases"/>
    <property type="match status" value="1"/>
</dbReference>
<dbReference type="STRING" id="680026.AB733_06665"/>
<evidence type="ECO:0000256" key="2">
    <source>
        <dbReference type="ARBA" id="ARBA00022603"/>
    </source>
</evidence>
<evidence type="ECO:0000256" key="1">
    <source>
        <dbReference type="ARBA" id="ARBA00006594"/>
    </source>
</evidence>
<name>A0A0J8VFC3_9GAMM</name>
<evidence type="ECO:0000313" key="5">
    <source>
        <dbReference type="EMBL" id="PSW24173.1"/>
    </source>
</evidence>
<keyword evidence="3 5" id="KW-0808">Transferase</keyword>